<organism evidence="2 3">
    <name type="scientific">Winogradskyella immobilis</name>
    <dbReference type="NCBI Taxonomy" id="2816852"/>
    <lineage>
        <taxon>Bacteria</taxon>
        <taxon>Pseudomonadati</taxon>
        <taxon>Bacteroidota</taxon>
        <taxon>Flavobacteriia</taxon>
        <taxon>Flavobacteriales</taxon>
        <taxon>Flavobacteriaceae</taxon>
        <taxon>Winogradskyella</taxon>
    </lineage>
</organism>
<evidence type="ECO:0000313" key="3">
    <source>
        <dbReference type="Proteomes" id="UP000778797"/>
    </source>
</evidence>
<feature type="signal peptide" evidence="1">
    <location>
        <begin position="1"/>
        <end position="19"/>
    </location>
</feature>
<name>A0ABS8EKZ0_9FLAO</name>
<evidence type="ECO:0000256" key="1">
    <source>
        <dbReference type="SAM" id="SignalP"/>
    </source>
</evidence>
<dbReference type="Proteomes" id="UP000778797">
    <property type="component" value="Unassembled WGS sequence"/>
</dbReference>
<gene>
    <name evidence="2" type="ORF">J1C55_04405</name>
</gene>
<keyword evidence="3" id="KW-1185">Reference proteome</keyword>
<dbReference type="EMBL" id="JAFMPT010000004">
    <property type="protein sequence ID" value="MCC1483823.1"/>
    <property type="molecule type" value="Genomic_DNA"/>
</dbReference>
<accession>A0ABS8EKZ0</accession>
<comment type="caution">
    <text evidence="2">The sequence shown here is derived from an EMBL/GenBank/DDBJ whole genome shotgun (WGS) entry which is preliminary data.</text>
</comment>
<protein>
    <submittedName>
        <fullName evidence="2">GLPGLI family protein</fullName>
    </submittedName>
</protein>
<reference evidence="2" key="2">
    <citation type="submission" date="2021-10" db="EMBL/GenBank/DDBJ databases">
        <title>Genome of Winogradskyella sp. E313.</title>
        <authorList>
            <person name="Zhou Y."/>
        </authorList>
    </citation>
    <scope>NUCLEOTIDE SEQUENCE</scope>
    <source>
        <strain evidence="2">E313</strain>
    </source>
</reference>
<dbReference type="NCBIfam" id="TIGR01200">
    <property type="entry name" value="GLPGLI"/>
    <property type="match status" value="1"/>
</dbReference>
<reference evidence="2" key="1">
    <citation type="submission" date="2021-03" db="EMBL/GenBank/DDBJ databases">
        <authorList>
            <person name="Ping X."/>
        </authorList>
    </citation>
    <scope>NUCLEOTIDE SEQUENCE</scope>
    <source>
        <strain evidence="2">E313</strain>
    </source>
</reference>
<dbReference type="RefSeq" id="WP_227476271.1">
    <property type="nucleotide sequence ID" value="NZ_JAFMPT010000004.1"/>
</dbReference>
<proteinExistence type="predicted"/>
<dbReference type="Pfam" id="PF09697">
    <property type="entry name" value="Porph_ging"/>
    <property type="match status" value="1"/>
</dbReference>
<feature type="chain" id="PRO_5046112153" evidence="1">
    <location>
        <begin position="20"/>
        <end position="300"/>
    </location>
</feature>
<sequence length="300" mass="33872">MKTIIKLLLTILISGSVCAQEFKGVATYKTLTKLDLKLDEEDGGGIKTSSGSFKVSSEIQEQLMEQLKKGTQQTYKLSFDKQQSVYKKEEKLAAPAPNSSGFSMSVSFSGAGGDLLYKNIKEDRYTSSRESFSKLFLVQDELEKHDWKLENETKNIGEYICYKATKTFTRTERVSSFSSFSVNEKKDDDKKEKKEPETKEVEVTVTAWYTPQIPVSTGPGIYHGLPGLILEVNDGRTTTICSKIEINPEDGFEIKEPKKGKKISQKEYDEIVRKKTEEQMEEFKSRGRNGEAVQFIRIGG</sequence>
<evidence type="ECO:0000313" key="2">
    <source>
        <dbReference type="EMBL" id="MCC1483823.1"/>
    </source>
</evidence>
<dbReference type="InterPro" id="IPR005901">
    <property type="entry name" value="GLPGLI"/>
</dbReference>
<keyword evidence="1" id="KW-0732">Signal</keyword>